<dbReference type="Proteomes" id="UP001341135">
    <property type="component" value="Chromosome"/>
</dbReference>
<sequence>MLRRLGADAAVRRAAVRTCAHPRVFSLAILSPVVGPRGCVLAAVVWSRLHTWGGVWLHIAAIRLVGAYTRGAGWGSLKGSSGFNCESDVDTVLQALGHPLRRRIVEALAEEGEMSYADLMRRVGVEDSGTFAFHLRRLRGLVEKDEERGVYRLTELGLRAYQALRLVKTGASGDVGARETGAPDQHEEGSRLLSREEAERLRDEGTFWVISDRTSFRLTREHLERALRRGRRILLTDIATLVIDPVPEELFEEAVHAITDVARVYAPEHLRAVLDEKLQDVLSVKYYDPSEGVPQPGLLGALVETLGSIISKIVEAAFMAKGTGRQLVEVDRVFSRHGEELRLRAEACSLVVLPGEDGDTIRLHGRSRGEPSVEATEAEDGLAVSIRGSRETRLQLDLPPGWPRRLALEARAASVKATDLELEKLSVKASASALMIAARLVGRNPSAEIACDTSALQAELGGDWQGEALVSLKLGASSAEIELAVPQSVRVAVETLLTASSASIVVDGKRVHGGFMEPGYEEAGQRLRLLVEGAVGSAKVNVKRLRG</sequence>
<organism evidence="3 4">
    <name type="scientific">Pyrodictium abyssi</name>
    <dbReference type="NCBI Taxonomy" id="54256"/>
    <lineage>
        <taxon>Archaea</taxon>
        <taxon>Thermoproteota</taxon>
        <taxon>Thermoprotei</taxon>
        <taxon>Desulfurococcales</taxon>
        <taxon>Pyrodictiaceae</taxon>
        <taxon>Pyrodictium</taxon>
    </lineage>
</organism>
<feature type="domain" description="HTH arsR-type" evidence="2">
    <location>
        <begin position="91"/>
        <end position="166"/>
    </location>
</feature>
<dbReference type="InterPro" id="IPR036390">
    <property type="entry name" value="WH_DNA-bd_sf"/>
</dbReference>
<dbReference type="GeneID" id="89289339"/>
<dbReference type="InterPro" id="IPR036388">
    <property type="entry name" value="WH-like_DNA-bd_sf"/>
</dbReference>
<proteinExistence type="predicted"/>
<feature type="region of interest" description="Disordered" evidence="1">
    <location>
        <begin position="174"/>
        <end position="197"/>
    </location>
</feature>
<evidence type="ECO:0000313" key="3">
    <source>
        <dbReference type="EMBL" id="BES81757.1"/>
    </source>
</evidence>
<evidence type="ECO:0000313" key="4">
    <source>
        <dbReference type="Proteomes" id="UP001341135"/>
    </source>
</evidence>
<evidence type="ECO:0000256" key="1">
    <source>
        <dbReference type="SAM" id="MobiDB-lite"/>
    </source>
</evidence>
<feature type="compositionally biased region" description="Basic and acidic residues" evidence="1">
    <location>
        <begin position="184"/>
        <end position="197"/>
    </location>
</feature>
<name>A0ABN6ZU13_9CREN</name>
<dbReference type="CDD" id="cd00090">
    <property type="entry name" value="HTH_ARSR"/>
    <property type="match status" value="1"/>
</dbReference>
<reference evidence="3 4" key="1">
    <citation type="submission" date="2023-09" db="EMBL/GenBank/DDBJ databases">
        <title>Pyrofollis japonicus gen. nov. sp. nov., a novel member of the family Pyrodictiaceae isolated from the Iheya North hydrothermal field.</title>
        <authorList>
            <person name="Miyazaki U."/>
            <person name="Sanari M."/>
            <person name="Tame A."/>
            <person name="Kitajima M."/>
            <person name="Okamoto A."/>
            <person name="Sawayama S."/>
            <person name="Miyazaki J."/>
            <person name="Takai K."/>
            <person name="Nakagawa S."/>
        </authorList>
    </citation>
    <scope>NUCLEOTIDE SEQUENCE [LARGE SCALE GENOMIC DNA]</scope>
    <source>
        <strain evidence="3 4">AV2</strain>
    </source>
</reference>
<protein>
    <recommendedName>
        <fullName evidence="2">HTH arsR-type domain-containing protein</fullName>
    </recommendedName>
</protein>
<dbReference type="InterPro" id="IPR001845">
    <property type="entry name" value="HTH_ArsR_DNA-bd_dom"/>
</dbReference>
<dbReference type="Gene3D" id="1.10.10.10">
    <property type="entry name" value="Winged helix-like DNA-binding domain superfamily/Winged helix DNA-binding domain"/>
    <property type="match status" value="1"/>
</dbReference>
<dbReference type="RefSeq" id="WP_338248450.1">
    <property type="nucleotide sequence ID" value="NZ_AP028907.1"/>
</dbReference>
<dbReference type="SUPFAM" id="SSF46785">
    <property type="entry name" value="Winged helix' DNA-binding domain"/>
    <property type="match status" value="1"/>
</dbReference>
<dbReference type="SMART" id="SM00418">
    <property type="entry name" value="HTH_ARSR"/>
    <property type="match status" value="1"/>
</dbReference>
<dbReference type="InterPro" id="IPR011991">
    <property type="entry name" value="ArsR-like_HTH"/>
</dbReference>
<dbReference type="Pfam" id="PF24038">
    <property type="entry name" value="DUF7347"/>
    <property type="match status" value="1"/>
</dbReference>
<evidence type="ECO:0000259" key="2">
    <source>
        <dbReference type="SMART" id="SM00418"/>
    </source>
</evidence>
<keyword evidence="4" id="KW-1185">Reference proteome</keyword>
<accession>A0ABN6ZU13</accession>
<dbReference type="InterPro" id="IPR055771">
    <property type="entry name" value="DUF7347"/>
</dbReference>
<dbReference type="EMBL" id="AP028907">
    <property type="protein sequence ID" value="BES81757.1"/>
    <property type="molecule type" value="Genomic_DNA"/>
</dbReference>
<gene>
    <name evidence="3" type="ORF">PABY_13240</name>
</gene>